<reference evidence="2 3" key="1">
    <citation type="submission" date="2021-06" db="EMBL/GenBank/DDBJ databases">
        <authorList>
            <person name="Kallberg Y."/>
            <person name="Tangrot J."/>
            <person name="Rosling A."/>
        </authorList>
    </citation>
    <scope>NUCLEOTIDE SEQUENCE [LARGE SCALE GENOMIC DNA]</scope>
    <source>
        <strain evidence="2 3">120-4 pot B 10/14</strain>
    </source>
</reference>
<gene>
    <name evidence="2" type="ORF">GMARGA_LOCUS37314</name>
</gene>
<organism evidence="2 3">
    <name type="scientific">Gigaspora margarita</name>
    <dbReference type="NCBI Taxonomy" id="4874"/>
    <lineage>
        <taxon>Eukaryota</taxon>
        <taxon>Fungi</taxon>
        <taxon>Fungi incertae sedis</taxon>
        <taxon>Mucoromycota</taxon>
        <taxon>Glomeromycotina</taxon>
        <taxon>Glomeromycetes</taxon>
        <taxon>Diversisporales</taxon>
        <taxon>Gigasporaceae</taxon>
        <taxon>Gigaspora</taxon>
    </lineage>
</organism>
<feature type="non-terminal residue" evidence="2">
    <location>
        <position position="157"/>
    </location>
</feature>
<evidence type="ECO:0000313" key="2">
    <source>
        <dbReference type="EMBL" id="CAG8844820.1"/>
    </source>
</evidence>
<evidence type="ECO:0000313" key="3">
    <source>
        <dbReference type="Proteomes" id="UP000789901"/>
    </source>
</evidence>
<accession>A0ABN7X036</accession>
<protein>
    <submittedName>
        <fullName evidence="2">42925_t:CDS:1</fullName>
    </submittedName>
</protein>
<evidence type="ECO:0000256" key="1">
    <source>
        <dbReference type="SAM" id="Coils"/>
    </source>
</evidence>
<name>A0ABN7X036_GIGMA</name>
<keyword evidence="1" id="KW-0175">Coiled coil</keyword>
<comment type="caution">
    <text evidence="2">The sequence shown here is derived from an EMBL/GenBank/DDBJ whole genome shotgun (WGS) entry which is preliminary data.</text>
</comment>
<feature type="coiled-coil region" evidence="1">
    <location>
        <begin position="5"/>
        <end position="39"/>
    </location>
</feature>
<sequence>MSNILDLSIDTINNLKTEINELELKIINLSVDNVKLVKEIGTLHQNLYEKEEKLEKLLKLQGYELNSVLSETRIKDLTHQIEHISKENTNLKTITNLKKIDLTIENIKLKDEIQAKDLKLLQYQDYKINKSLLDIEKKELKNLSQSVENLYFWKILL</sequence>
<dbReference type="Proteomes" id="UP000789901">
    <property type="component" value="Unassembled WGS sequence"/>
</dbReference>
<dbReference type="EMBL" id="CAJVQB010077208">
    <property type="protein sequence ID" value="CAG8844820.1"/>
    <property type="molecule type" value="Genomic_DNA"/>
</dbReference>
<proteinExistence type="predicted"/>
<keyword evidence="3" id="KW-1185">Reference proteome</keyword>